<keyword evidence="2" id="KW-1185">Reference proteome</keyword>
<proteinExistence type="predicted"/>
<dbReference type="PANTHER" id="PTHR33116">
    <property type="entry name" value="REVERSE TRANSCRIPTASE ZINC-BINDING DOMAIN-CONTAINING PROTEIN-RELATED-RELATED"/>
    <property type="match status" value="1"/>
</dbReference>
<name>A0A7J7MCV2_9MAGN</name>
<protein>
    <submittedName>
        <fullName evidence="1">Uncharacterized protein</fullName>
    </submittedName>
</protein>
<organism evidence="1 2">
    <name type="scientific">Kingdonia uniflora</name>
    <dbReference type="NCBI Taxonomy" id="39325"/>
    <lineage>
        <taxon>Eukaryota</taxon>
        <taxon>Viridiplantae</taxon>
        <taxon>Streptophyta</taxon>
        <taxon>Embryophyta</taxon>
        <taxon>Tracheophyta</taxon>
        <taxon>Spermatophyta</taxon>
        <taxon>Magnoliopsida</taxon>
        <taxon>Ranunculales</taxon>
        <taxon>Circaeasteraceae</taxon>
        <taxon>Kingdonia</taxon>
    </lineage>
</organism>
<comment type="caution">
    <text evidence="1">The sequence shown here is derived from an EMBL/GenBank/DDBJ whole genome shotgun (WGS) entry which is preliminary data.</text>
</comment>
<accession>A0A7J7MCV2</accession>
<dbReference type="AlphaFoldDB" id="A0A7J7MCV2"/>
<gene>
    <name evidence="1" type="ORF">GIB67_021385</name>
</gene>
<dbReference type="Proteomes" id="UP000541444">
    <property type="component" value="Unassembled WGS sequence"/>
</dbReference>
<evidence type="ECO:0000313" key="2">
    <source>
        <dbReference type="Proteomes" id="UP000541444"/>
    </source>
</evidence>
<reference evidence="1 2" key="1">
    <citation type="journal article" date="2020" name="IScience">
        <title>Genome Sequencing of the Endangered Kingdonia uniflora (Circaeasteraceae, Ranunculales) Reveals Potential Mechanisms of Evolutionary Specialization.</title>
        <authorList>
            <person name="Sun Y."/>
            <person name="Deng T."/>
            <person name="Zhang A."/>
            <person name="Moore M.J."/>
            <person name="Landis J.B."/>
            <person name="Lin N."/>
            <person name="Zhang H."/>
            <person name="Zhang X."/>
            <person name="Huang J."/>
            <person name="Zhang X."/>
            <person name="Sun H."/>
            <person name="Wang H."/>
        </authorList>
    </citation>
    <scope>NUCLEOTIDE SEQUENCE [LARGE SCALE GENOMIC DNA]</scope>
    <source>
        <strain evidence="1">TB1705</strain>
        <tissue evidence="1">Leaf</tissue>
    </source>
</reference>
<evidence type="ECO:0000313" key="1">
    <source>
        <dbReference type="EMBL" id="KAF6152725.1"/>
    </source>
</evidence>
<dbReference type="PANTHER" id="PTHR33116:SF78">
    <property type="entry name" value="OS12G0587133 PROTEIN"/>
    <property type="match status" value="1"/>
</dbReference>
<dbReference type="EMBL" id="JACGCM010001615">
    <property type="protein sequence ID" value="KAF6152725.1"/>
    <property type="molecule type" value="Genomic_DNA"/>
</dbReference>
<dbReference type="OrthoDB" id="1929473at2759"/>
<sequence>MAIYKWPRSLIKEGDSIISNFIWTGDPSRRKGITVKWEKVCKPLKEGGLGIRSLKEVNDAMLCKLHWAFCDRQEDWSQFMHAKFTNKTGDFIRYHKKSTIWLGIKLAASINRPYMEWLVGNGATIDFWRDTLATEIPCGNTLRCHNPYGKDA</sequence>